<sequence>MAEKKDETPEGGPCPPLESVTEEEKPDTELANESDADYDAEETEQEGTA</sequence>
<accession>A0A2L1IW97</accession>
<feature type="region of interest" description="Disordered" evidence="1">
    <location>
        <begin position="1"/>
        <end position="49"/>
    </location>
</feature>
<gene>
    <name evidence="2" type="ORF">SEA_BING_3</name>
</gene>
<feature type="compositionally biased region" description="Acidic residues" evidence="1">
    <location>
        <begin position="20"/>
        <end position="49"/>
    </location>
</feature>
<proteinExistence type="predicted"/>
<protein>
    <submittedName>
        <fullName evidence="2">Uncharacterized protein</fullName>
    </submittedName>
</protein>
<dbReference type="Proteomes" id="UP000241360">
    <property type="component" value="Segment"/>
</dbReference>
<evidence type="ECO:0000313" key="3">
    <source>
        <dbReference type="Proteomes" id="UP000241360"/>
    </source>
</evidence>
<organism evidence="2 3">
    <name type="scientific">Streptomyces phage Bing</name>
    <dbReference type="NCBI Taxonomy" id="2079427"/>
    <lineage>
        <taxon>Viruses</taxon>
        <taxon>Duplodnaviria</taxon>
        <taxon>Heunggongvirae</taxon>
        <taxon>Uroviricota</taxon>
        <taxon>Caudoviricetes</taxon>
        <taxon>Bingvirus</taxon>
        <taxon>Bingvirus bing</taxon>
    </lineage>
</organism>
<keyword evidence="3" id="KW-1185">Reference proteome</keyword>
<name>A0A2L1IW97_9CAUD</name>
<evidence type="ECO:0000313" key="2">
    <source>
        <dbReference type="EMBL" id="AVD99425.1"/>
    </source>
</evidence>
<dbReference type="EMBL" id="MG757154">
    <property type="protein sequence ID" value="AVD99425.1"/>
    <property type="molecule type" value="Genomic_DNA"/>
</dbReference>
<evidence type="ECO:0000256" key="1">
    <source>
        <dbReference type="SAM" id="MobiDB-lite"/>
    </source>
</evidence>
<reference evidence="3" key="1">
    <citation type="submission" date="2018-01" db="EMBL/GenBank/DDBJ databases">
        <authorList>
            <person name="Wardenburg K.E."/>
            <person name="Rana S."/>
            <person name="Felix E."/>
            <person name="Puentes R.J."/>
            <person name="Shaffer C.D."/>
            <person name="Weston-Hafer K.A."/>
            <person name="Russell D.A."/>
            <person name="Pope W.H."/>
            <person name="Jacobs-Sera D."/>
            <person name="Hendrix R.W."/>
            <person name="Hatfull G.F."/>
        </authorList>
    </citation>
    <scope>NUCLEOTIDE SEQUENCE [LARGE SCALE GENOMIC DNA]</scope>
</reference>